<dbReference type="SUPFAM" id="SSF53756">
    <property type="entry name" value="UDP-Glycosyltransferase/glycogen phosphorylase"/>
    <property type="match status" value="1"/>
</dbReference>
<organism evidence="2 3">
    <name type="scientific">Telmatocola sphagniphila</name>
    <dbReference type="NCBI Taxonomy" id="1123043"/>
    <lineage>
        <taxon>Bacteria</taxon>
        <taxon>Pseudomonadati</taxon>
        <taxon>Planctomycetota</taxon>
        <taxon>Planctomycetia</taxon>
        <taxon>Gemmatales</taxon>
        <taxon>Gemmataceae</taxon>
    </lineage>
</organism>
<dbReference type="InterPro" id="IPR028098">
    <property type="entry name" value="Glyco_trans_4-like_N"/>
</dbReference>
<dbReference type="PANTHER" id="PTHR12526:SF637">
    <property type="entry name" value="GLYCOSYLTRANSFERASE EPSF-RELATED"/>
    <property type="match status" value="1"/>
</dbReference>
<dbReference type="GO" id="GO:0016757">
    <property type="term" value="F:glycosyltransferase activity"/>
    <property type="evidence" value="ECO:0007669"/>
    <property type="project" value="UniProtKB-ARBA"/>
</dbReference>
<name>A0A8E6B9E3_9BACT</name>
<dbReference type="PANTHER" id="PTHR12526">
    <property type="entry name" value="GLYCOSYLTRANSFERASE"/>
    <property type="match status" value="1"/>
</dbReference>
<dbReference type="Gene3D" id="3.40.50.2000">
    <property type="entry name" value="Glycogen Phosphorylase B"/>
    <property type="match status" value="2"/>
</dbReference>
<dbReference type="Pfam" id="PF13439">
    <property type="entry name" value="Glyco_transf_4"/>
    <property type="match status" value="1"/>
</dbReference>
<protein>
    <submittedName>
        <fullName evidence="2">Glycosyltransferase family 4 protein</fullName>
    </submittedName>
</protein>
<gene>
    <name evidence="2" type="ORF">KIH39_07775</name>
</gene>
<reference evidence="2" key="1">
    <citation type="submission" date="2021-05" db="EMBL/GenBank/DDBJ databases">
        <title>Complete genome sequence of the cellulolytic planctomycete Telmatocola sphagniphila SP2T and characterization of the first cellulase from planctomycetes.</title>
        <authorList>
            <person name="Rakitin A.L."/>
            <person name="Beletsky A.V."/>
            <person name="Naumoff D.G."/>
            <person name="Kulichevskaya I.S."/>
            <person name="Mardanov A.V."/>
            <person name="Ravin N.V."/>
            <person name="Dedysh S.N."/>
        </authorList>
    </citation>
    <scope>NUCLEOTIDE SEQUENCE</scope>
    <source>
        <strain evidence="2">SP2T</strain>
    </source>
</reference>
<feature type="domain" description="Glycosyltransferase subfamily 4-like N-terminal" evidence="1">
    <location>
        <begin position="22"/>
        <end position="199"/>
    </location>
</feature>
<sequence>MSSLRIVLLMIEAPIPFGNAASRWFYVLLRELVARGHRVTAFAACTKVEEIEMARKLFPSPDWDLRLYPPRTYRGLASKFGTVLKPYSYMFSRDLRKDLEKTLVEGYDIFHLEQIWSGWLGLSRPRTVLNALNLYRIDLKDAPIQGSGDWLRRKLLLAAEKRLTGSYPNLITLSDRLRDALHGLHQNANIYVVPLGIDYSLYPYIEDTRRAKEPVVSVIGNMKWQPTYSATVRLVRRLWPEIKRRTPTARLQIVGWGARTALKDYINLPDLIVAENVLDTRPYFEQASLLLYAPPLGSGMKVKILESFAYGVPVVTNSEGVEGLPVVDGLHAGVCQDDEGLIDRAVNLLNDREAQNRQRAAARDLLVSHCGPGPTVDAVERVYSNILKLPGVKS</sequence>
<evidence type="ECO:0000313" key="3">
    <source>
        <dbReference type="Proteomes" id="UP000676194"/>
    </source>
</evidence>
<accession>A0A8E6B9E3</accession>
<dbReference type="CDD" id="cd03801">
    <property type="entry name" value="GT4_PimA-like"/>
    <property type="match status" value="1"/>
</dbReference>
<evidence type="ECO:0000259" key="1">
    <source>
        <dbReference type="Pfam" id="PF13439"/>
    </source>
</evidence>
<dbReference type="EMBL" id="CP074694">
    <property type="protein sequence ID" value="QVL33797.1"/>
    <property type="molecule type" value="Genomic_DNA"/>
</dbReference>
<dbReference type="KEGG" id="tsph:KIH39_07775"/>
<dbReference type="Proteomes" id="UP000676194">
    <property type="component" value="Chromosome"/>
</dbReference>
<dbReference type="Pfam" id="PF13692">
    <property type="entry name" value="Glyco_trans_1_4"/>
    <property type="match status" value="1"/>
</dbReference>
<dbReference type="AlphaFoldDB" id="A0A8E6B9E3"/>
<dbReference type="RefSeq" id="WP_213498779.1">
    <property type="nucleotide sequence ID" value="NZ_CP074694.1"/>
</dbReference>
<evidence type="ECO:0000313" key="2">
    <source>
        <dbReference type="EMBL" id="QVL33797.1"/>
    </source>
</evidence>
<keyword evidence="3" id="KW-1185">Reference proteome</keyword>
<proteinExistence type="predicted"/>